<dbReference type="RefSeq" id="WP_322608518.1">
    <property type="nucleotide sequence ID" value="NZ_JARVCO010000010.1"/>
</dbReference>
<accession>A0ABU5MWW9</accession>
<evidence type="ECO:0000313" key="1">
    <source>
        <dbReference type="EMBL" id="MDZ8118720.1"/>
    </source>
</evidence>
<gene>
    <name evidence="1" type="ORF">P9H32_08765</name>
</gene>
<dbReference type="Proteomes" id="UP001290861">
    <property type="component" value="Unassembled WGS sequence"/>
</dbReference>
<comment type="caution">
    <text evidence="1">The sequence shown here is derived from an EMBL/GenBank/DDBJ whole genome shotgun (WGS) entry which is preliminary data.</text>
</comment>
<organism evidence="1 2">
    <name type="scientific">Pontiella agarivorans</name>
    <dbReference type="NCBI Taxonomy" id="3038953"/>
    <lineage>
        <taxon>Bacteria</taxon>
        <taxon>Pseudomonadati</taxon>
        <taxon>Kiritimatiellota</taxon>
        <taxon>Kiritimatiellia</taxon>
        <taxon>Kiritimatiellales</taxon>
        <taxon>Pontiellaceae</taxon>
        <taxon>Pontiella</taxon>
    </lineage>
</organism>
<keyword evidence="2" id="KW-1185">Reference proteome</keyword>
<reference evidence="1 2" key="1">
    <citation type="journal article" date="2024" name="Appl. Environ. Microbiol.">
        <title>Pontiella agarivorans sp. nov., a novel marine anaerobic bacterium capable of degrading macroalgal polysaccharides and fixing nitrogen.</title>
        <authorList>
            <person name="Liu N."/>
            <person name="Kivenson V."/>
            <person name="Peng X."/>
            <person name="Cui Z."/>
            <person name="Lankiewicz T.S."/>
            <person name="Gosselin K.M."/>
            <person name="English C.J."/>
            <person name="Blair E.M."/>
            <person name="O'Malley M.A."/>
            <person name="Valentine D.L."/>
        </authorList>
    </citation>
    <scope>NUCLEOTIDE SEQUENCE [LARGE SCALE GENOMIC DNA]</scope>
    <source>
        <strain evidence="1 2">NLcol2</strain>
    </source>
</reference>
<proteinExistence type="predicted"/>
<dbReference type="EMBL" id="JARVCO010000010">
    <property type="protein sequence ID" value="MDZ8118720.1"/>
    <property type="molecule type" value="Genomic_DNA"/>
</dbReference>
<protein>
    <submittedName>
        <fullName evidence="1">Uncharacterized protein</fullName>
    </submittedName>
</protein>
<sequence length="86" mass="9697">MLIKRSTGTVEFERGFRESNRARETYACLREELLTMSISDLRALSADRLQGEANKKTGATFHVQIRFAAADLLLEHRVDNPDGETA</sequence>
<name>A0ABU5MWW9_9BACT</name>
<evidence type="ECO:0000313" key="2">
    <source>
        <dbReference type="Proteomes" id="UP001290861"/>
    </source>
</evidence>